<organism evidence="1 2">
    <name type="scientific">Actinomadura macrotermitis</name>
    <dbReference type="NCBI Taxonomy" id="2585200"/>
    <lineage>
        <taxon>Bacteria</taxon>
        <taxon>Bacillati</taxon>
        <taxon>Actinomycetota</taxon>
        <taxon>Actinomycetes</taxon>
        <taxon>Streptosporangiales</taxon>
        <taxon>Thermomonosporaceae</taxon>
        <taxon>Actinomadura</taxon>
    </lineage>
</organism>
<dbReference type="EMBL" id="WEGH01000005">
    <property type="protein sequence ID" value="MQY08613.1"/>
    <property type="molecule type" value="Genomic_DNA"/>
</dbReference>
<proteinExistence type="predicted"/>
<keyword evidence="2" id="KW-1185">Reference proteome</keyword>
<sequence length="305" mass="32548">MNVLTTFHCANCDAVLTAPVIRVRLPEPGITPDHMDFLRTDFPALMPSGTYAVEPSGTCVLFPGDVHGARLVPERCGEGCLGFGDSEGPNLVCASCGTDLGGRVDDCQAWQKTRLYADLVRAHDEPTAAEPWEGPGYGLGCAPIGDDGRSDWLWFGRLAVSAAAILACAGEDGLRFEGPGLMPVAEFLKVSLRGTPRAALLRPDAPVVCALPDDAAQAAGAARLLVPVPQDRPWRAPDGVTFEAVPIEPHVWTYLANPPKAPFVGTRWRKPGLAAAEHREEPVHRLAAPEVAWPARWRGLVGMGL</sequence>
<dbReference type="Proteomes" id="UP000487268">
    <property type="component" value="Unassembled WGS sequence"/>
</dbReference>
<comment type="caution">
    <text evidence="1">The sequence shown here is derived from an EMBL/GenBank/DDBJ whole genome shotgun (WGS) entry which is preliminary data.</text>
</comment>
<accession>A0A7K0C5A3</accession>
<dbReference type="AlphaFoldDB" id="A0A7K0C5A3"/>
<evidence type="ECO:0000313" key="2">
    <source>
        <dbReference type="Proteomes" id="UP000487268"/>
    </source>
</evidence>
<dbReference type="RefSeq" id="WP_153539773.1">
    <property type="nucleotide sequence ID" value="NZ_WEGH01000005.1"/>
</dbReference>
<evidence type="ECO:0000313" key="1">
    <source>
        <dbReference type="EMBL" id="MQY08613.1"/>
    </source>
</evidence>
<name>A0A7K0C5A3_9ACTN</name>
<reference evidence="1 2" key="1">
    <citation type="submission" date="2019-10" db="EMBL/GenBank/DDBJ databases">
        <title>Actinomadura rubteroloni sp. nov. and Actinomadura macrotermitis sp. nov., isolated from the gut of fungus growing-termite Macrotermes natalensis.</title>
        <authorList>
            <person name="Benndorf R."/>
            <person name="Martin K."/>
            <person name="Kuefner M."/>
            <person name="De Beer W."/>
            <person name="Kaster A.-K."/>
            <person name="Vollmers J."/>
            <person name="Poulsen M."/>
            <person name="Beemelmanns C."/>
        </authorList>
    </citation>
    <scope>NUCLEOTIDE SEQUENCE [LARGE SCALE GENOMIC DNA]</scope>
    <source>
        <strain evidence="1 2">RB68</strain>
    </source>
</reference>
<protein>
    <submittedName>
        <fullName evidence="1">Uncharacterized protein</fullName>
    </submittedName>
</protein>
<dbReference type="OrthoDB" id="3280727at2"/>
<gene>
    <name evidence="1" type="ORF">ACRB68_67220</name>
</gene>